<evidence type="ECO:0000313" key="3">
    <source>
        <dbReference type="Proteomes" id="UP001630127"/>
    </source>
</evidence>
<dbReference type="AlphaFoldDB" id="A0ABD2Z3X4"/>
<accession>A0ABD2Z3X4</accession>
<comment type="caution">
    <text evidence="2">The sequence shown here is derived from an EMBL/GenBank/DDBJ whole genome shotgun (WGS) entry which is preliminary data.</text>
</comment>
<dbReference type="PANTHER" id="PTHR33127">
    <property type="entry name" value="TRANSMEMBRANE PROTEIN"/>
    <property type="match status" value="1"/>
</dbReference>
<name>A0ABD2Z3X4_9GENT</name>
<evidence type="ECO:0000259" key="1">
    <source>
        <dbReference type="Pfam" id="PF03478"/>
    </source>
</evidence>
<proteinExistence type="predicted"/>
<dbReference type="EMBL" id="JBJUIK010000011">
    <property type="protein sequence ID" value="KAL3513799.1"/>
    <property type="molecule type" value="Genomic_DNA"/>
</dbReference>
<organism evidence="2 3">
    <name type="scientific">Cinchona calisaya</name>
    <dbReference type="NCBI Taxonomy" id="153742"/>
    <lineage>
        <taxon>Eukaryota</taxon>
        <taxon>Viridiplantae</taxon>
        <taxon>Streptophyta</taxon>
        <taxon>Embryophyta</taxon>
        <taxon>Tracheophyta</taxon>
        <taxon>Spermatophyta</taxon>
        <taxon>Magnoliopsida</taxon>
        <taxon>eudicotyledons</taxon>
        <taxon>Gunneridae</taxon>
        <taxon>Pentapetalae</taxon>
        <taxon>asterids</taxon>
        <taxon>lamiids</taxon>
        <taxon>Gentianales</taxon>
        <taxon>Rubiaceae</taxon>
        <taxon>Cinchonoideae</taxon>
        <taxon>Cinchoneae</taxon>
        <taxon>Cinchona</taxon>
    </lineage>
</organism>
<sequence>MKPNFCLLPVEAKLQLEEAATTAMSKTTRQLSWSSSKDEEEHQSDEVLRSWSDMTKDILSLILSGLYVADRAAFNAVCKEWKLVRAPPNFLSLKQLTSNFTTSAFFIYQKRNSSTFKLFHSLADQFYEMNIPELKNARIRCSMHGWLLMSRLSDDRGLFFFDPFTKVKMDIPRSDYRFIALSFSQPPSSSNWSIVGIFSQMSSNTLIVGEISCGEDVWRNYAFQTRYKLHVSHSSPVLHQGKYYFLDVSGHLVRFIPDMTYGDKSLRTLPVNRPRRRFQSSVHQSFMAEVNGQLLSVLVSSDLRRIHAEKIDASTNRREAVQDLGGLTLYISHTGTFSQVAATPSMANKIYLPKFYGESGVFYSLITKKYHSYNGTFSSTEPYQLKDLEFGTWIQPNTTCLY</sequence>
<protein>
    <recommendedName>
        <fullName evidence="1">KIB1-4 beta-propeller domain-containing protein</fullName>
    </recommendedName>
</protein>
<feature type="domain" description="KIB1-4 beta-propeller" evidence="1">
    <location>
        <begin position="121"/>
        <end position="353"/>
    </location>
</feature>
<keyword evidence="3" id="KW-1185">Reference proteome</keyword>
<dbReference type="Proteomes" id="UP001630127">
    <property type="component" value="Unassembled WGS sequence"/>
</dbReference>
<dbReference type="PANTHER" id="PTHR33127:SF5">
    <property type="entry name" value="TRANSMEMBRANE PROTEIN"/>
    <property type="match status" value="1"/>
</dbReference>
<gene>
    <name evidence="2" type="ORF">ACH5RR_026516</name>
</gene>
<dbReference type="Pfam" id="PF03478">
    <property type="entry name" value="Beta-prop_KIB1-4"/>
    <property type="match status" value="1"/>
</dbReference>
<evidence type="ECO:0000313" key="2">
    <source>
        <dbReference type="EMBL" id="KAL3513799.1"/>
    </source>
</evidence>
<reference evidence="2 3" key="1">
    <citation type="submission" date="2024-11" db="EMBL/GenBank/DDBJ databases">
        <title>A near-complete genome assembly of Cinchona calisaya.</title>
        <authorList>
            <person name="Lian D.C."/>
            <person name="Zhao X.W."/>
            <person name="Wei L."/>
        </authorList>
    </citation>
    <scope>NUCLEOTIDE SEQUENCE [LARGE SCALE GENOMIC DNA]</scope>
    <source>
        <tissue evidence="2">Nenye</tissue>
    </source>
</reference>
<dbReference type="InterPro" id="IPR005174">
    <property type="entry name" value="KIB1-4_b-propeller"/>
</dbReference>